<evidence type="ECO:0000259" key="1">
    <source>
        <dbReference type="Pfam" id="PF01927"/>
    </source>
</evidence>
<dbReference type="InterPro" id="IPR002782">
    <property type="entry name" value="Mut7-C_RNAse_dom"/>
</dbReference>
<name>A0A1I6LH65_9EURY</name>
<sequence>MPDRLLLDTMCGKLATYLRMCGYDAAYALDAGEGESIDSRDAPDDDELLARADAEDRTILTRDRRLADRAADAVLLTERDVADQLRELADVGFNLDLPDEPSRCGNCNSTLEPVDATESTPEHAPDPAETDVWRCVDCGQCFWQGSHWDDVAETLAGL</sequence>
<accession>A0A1I6LH65</accession>
<protein>
    <recommendedName>
        <fullName evidence="1">Mut7-C RNAse domain-containing protein</fullName>
    </recommendedName>
</protein>
<feature type="domain" description="Mut7-C RNAse" evidence="1">
    <location>
        <begin position="4"/>
        <end position="154"/>
    </location>
</feature>
<dbReference type="RefSeq" id="WP_089816990.1">
    <property type="nucleotide sequence ID" value="NZ_FOZK01000002.1"/>
</dbReference>
<evidence type="ECO:0000313" key="3">
    <source>
        <dbReference type="Proteomes" id="UP000199062"/>
    </source>
</evidence>
<dbReference type="Proteomes" id="UP000199062">
    <property type="component" value="Unassembled WGS sequence"/>
</dbReference>
<reference evidence="2 3" key="1">
    <citation type="submission" date="2016-10" db="EMBL/GenBank/DDBJ databases">
        <authorList>
            <person name="de Groot N.N."/>
        </authorList>
    </citation>
    <scope>NUCLEOTIDE SEQUENCE [LARGE SCALE GENOMIC DNA]</scope>
    <source>
        <strain evidence="2 3">CGMCC 1.10457</strain>
    </source>
</reference>
<dbReference type="OrthoDB" id="1266at2157"/>
<gene>
    <name evidence="2" type="ORF">SAMN05216559_2670</name>
</gene>
<keyword evidence="3" id="KW-1185">Reference proteome</keyword>
<dbReference type="PANTHER" id="PTHR39081">
    <property type="entry name" value="MUT7-C DOMAIN-CONTAINING PROTEIN"/>
    <property type="match status" value="1"/>
</dbReference>
<dbReference type="EMBL" id="FOZK01000002">
    <property type="protein sequence ID" value="SFS02638.1"/>
    <property type="molecule type" value="Genomic_DNA"/>
</dbReference>
<dbReference type="STRING" id="767519.SAMN05216559_2670"/>
<organism evidence="2 3">
    <name type="scientific">Halomicrobium zhouii</name>
    <dbReference type="NCBI Taxonomy" id="767519"/>
    <lineage>
        <taxon>Archaea</taxon>
        <taxon>Methanobacteriati</taxon>
        <taxon>Methanobacteriota</taxon>
        <taxon>Stenosarchaea group</taxon>
        <taxon>Halobacteria</taxon>
        <taxon>Halobacteriales</taxon>
        <taxon>Haloarculaceae</taxon>
        <taxon>Halomicrobium</taxon>
    </lineage>
</organism>
<dbReference type="PANTHER" id="PTHR39081:SF1">
    <property type="entry name" value="MUT7-C RNASE DOMAIN-CONTAINING PROTEIN"/>
    <property type="match status" value="1"/>
</dbReference>
<dbReference type="Pfam" id="PF01927">
    <property type="entry name" value="Mut7-C"/>
    <property type="match status" value="1"/>
</dbReference>
<dbReference type="AlphaFoldDB" id="A0A1I6LH65"/>
<proteinExistence type="predicted"/>
<evidence type="ECO:0000313" key="2">
    <source>
        <dbReference type="EMBL" id="SFS02638.1"/>
    </source>
</evidence>